<proteinExistence type="predicted"/>
<comment type="caution">
    <text evidence="2">The sequence shown here is derived from an EMBL/GenBank/DDBJ whole genome shotgun (WGS) entry which is preliminary data.</text>
</comment>
<keyword evidence="4" id="KW-1185">Reference proteome</keyword>
<dbReference type="EMBL" id="LHPF02000001">
    <property type="protein sequence ID" value="PSC77034.1"/>
    <property type="molecule type" value="Genomic_DNA"/>
</dbReference>
<reference evidence="2" key="2">
    <citation type="submission" date="2018-02" db="EMBL/GenBank/DDBJ databases">
        <authorList>
            <person name="Cohen D.B."/>
            <person name="Kent A.D."/>
        </authorList>
    </citation>
    <scope>NUCLEOTIDE SEQUENCE</scope>
    <source>
        <strain evidence="2">SAG 241.80</strain>
    </source>
</reference>
<feature type="compositionally biased region" description="Low complexity" evidence="1">
    <location>
        <begin position="347"/>
        <end position="359"/>
    </location>
</feature>
<feature type="compositionally biased region" description="Low complexity" evidence="1">
    <location>
        <begin position="366"/>
        <end position="375"/>
    </location>
</feature>
<gene>
    <name evidence="2" type="primary">g233</name>
    <name evidence="2" type="ORF">C2E20_0233</name>
</gene>
<dbReference type="Proteomes" id="UP000239649">
    <property type="component" value="Unassembled WGS sequence"/>
</dbReference>
<evidence type="ECO:0000313" key="4">
    <source>
        <dbReference type="Proteomes" id="UP000239649"/>
    </source>
</evidence>
<evidence type="ECO:0000313" key="2">
    <source>
        <dbReference type="EMBL" id="PSC77034.1"/>
    </source>
</evidence>
<reference evidence="2 4" key="1">
    <citation type="journal article" date="2018" name="Plant J.">
        <title>Genome sequences of Chlorella sorokiniana UTEX 1602 and Micractinium conductrix SAG 241.80: implications to maltose excretion by a green alga.</title>
        <authorList>
            <person name="Arriola M.B."/>
            <person name="Velmurugan N."/>
            <person name="Zhang Y."/>
            <person name="Plunkett M.H."/>
            <person name="Hondzo H."/>
            <person name="Barney B.M."/>
        </authorList>
    </citation>
    <scope>NUCLEOTIDE SEQUENCE [LARGE SCALE GENOMIC DNA]</scope>
    <source>
        <strain evidence="2 4">SAG 241.80</strain>
    </source>
</reference>
<name>A0A2P6VSG6_9CHLO</name>
<feature type="region of interest" description="Disordered" evidence="1">
    <location>
        <begin position="345"/>
        <end position="390"/>
    </location>
</feature>
<sequence>MRAPASMAVQQLVPAAVEIAAQLAGTCNPGADRQADMEDIKDLAAKIDTARQNAYVEFQAALQAAPPAHQATIAGLGGVLDAQAAGLQHSVLGVSALNHLSAASRRYCSGADRCSPAALQALQEAAAAVTAASEFGEEGSMTLSLLPVVLWISYFLGVLKLNKQLPKHLNKNLAGSTMRFWMDERPAEVLAVLVGDPNVMIMTELIVFVISNSVGKRGRTHRVRTLLRSPADRHLSILLPLLGSSLDATESICAVVKAARQYCTKEGVFGGTKEDDISPRPDQHGFSDRTSTGACRCRSKQLHEMRGDHTLLLQTVLHMRRELQDQRQQTALWQEAVLMLQRSAVQPSPFGTPSSSRPGSPGGSPGAASVASSMSELPFGHLPRMSSDIS</sequence>
<accession>A0A2P6VSG6</accession>
<protein>
    <submittedName>
        <fullName evidence="2">Crp Fnr family transcriptional regulator isoform A</fullName>
    </submittedName>
    <submittedName>
        <fullName evidence="3">Crp Fnr family transcriptional regulator isoform B</fullName>
    </submittedName>
</protein>
<dbReference type="EMBL" id="LHPF02000001">
    <property type="protein sequence ID" value="PSC77035.1"/>
    <property type="molecule type" value="Genomic_DNA"/>
</dbReference>
<evidence type="ECO:0000256" key="1">
    <source>
        <dbReference type="SAM" id="MobiDB-lite"/>
    </source>
</evidence>
<organism evidence="2 4">
    <name type="scientific">Micractinium conductrix</name>
    <dbReference type="NCBI Taxonomy" id="554055"/>
    <lineage>
        <taxon>Eukaryota</taxon>
        <taxon>Viridiplantae</taxon>
        <taxon>Chlorophyta</taxon>
        <taxon>core chlorophytes</taxon>
        <taxon>Trebouxiophyceae</taxon>
        <taxon>Chlorellales</taxon>
        <taxon>Chlorellaceae</taxon>
        <taxon>Chlorella clade</taxon>
        <taxon>Micractinium</taxon>
    </lineage>
</organism>
<feature type="region of interest" description="Disordered" evidence="1">
    <location>
        <begin position="273"/>
        <end position="292"/>
    </location>
</feature>
<evidence type="ECO:0000313" key="3">
    <source>
        <dbReference type="EMBL" id="PSC77035.1"/>
    </source>
</evidence>
<dbReference type="AlphaFoldDB" id="A0A2P6VSG6"/>
<feature type="compositionally biased region" description="Basic and acidic residues" evidence="1">
    <location>
        <begin position="273"/>
        <end position="287"/>
    </location>
</feature>